<accession>A0A2J8AEE5</accession>
<feature type="compositionally biased region" description="Low complexity" evidence="1">
    <location>
        <begin position="117"/>
        <end position="126"/>
    </location>
</feature>
<reference evidence="2 3" key="1">
    <citation type="journal article" date="2017" name="Mol. Biol. Evol.">
        <title>The 4-celled Tetrabaena socialis nuclear genome reveals the essential components for genetic control of cell number at the origin of multicellularity in the volvocine lineage.</title>
        <authorList>
            <person name="Featherston J."/>
            <person name="Arakaki Y."/>
            <person name="Hanschen E.R."/>
            <person name="Ferris P.J."/>
            <person name="Michod R.E."/>
            <person name="Olson B.J.S.C."/>
            <person name="Nozaki H."/>
            <person name="Durand P.M."/>
        </authorList>
    </citation>
    <scope>NUCLEOTIDE SEQUENCE [LARGE SCALE GENOMIC DNA]</scope>
    <source>
        <strain evidence="2 3">NIES-571</strain>
    </source>
</reference>
<proteinExistence type="predicted"/>
<evidence type="ECO:0000256" key="1">
    <source>
        <dbReference type="SAM" id="MobiDB-lite"/>
    </source>
</evidence>
<comment type="caution">
    <text evidence="2">The sequence shown here is derived from an EMBL/GenBank/DDBJ whole genome shotgun (WGS) entry which is preliminary data.</text>
</comment>
<evidence type="ECO:0000313" key="3">
    <source>
        <dbReference type="Proteomes" id="UP000236333"/>
    </source>
</evidence>
<keyword evidence="3" id="KW-1185">Reference proteome</keyword>
<dbReference type="EMBL" id="PGGS01000044">
    <property type="protein sequence ID" value="PNH10884.1"/>
    <property type="molecule type" value="Genomic_DNA"/>
</dbReference>
<name>A0A2J8AEE5_9CHLO</name>
<sequence>MEWELRTHLEDLLITLDAHADDAVLEYATGVLQTLADGDGGDDEDVADHLEHLDLLLEGGCEGNYTAIPPAERRSRLAAIAEAARRAARAGPSSGPPAASQDLAGGLHGLNLERRCSSSSGSSSSRDSCENVCHESGGSAGGTDAVPAAVRELSALCSGRLCLGFLQYALECRFTGSLEAMASFLLDSDDRELKASEAEWQETCLQDERERARTQLLEVRNKQQILQKFDLRPVPQAKDPRKHSSKSEPLMITHKSSGKESKVRYLEGRIVSQKGEKFIIEKTAEEWDGGSRGKVFTKGKRGKGFT</sequence>
<organism evidence="2 3">
    <name type="scientific">Tetrabaena socialis</name>
    <dbReference type="NCBI Taxonomy" id="47790"/>
    <lineage>
        <taxon>Eukaryota</taxon>
        <taxon>Viridiplantae</taxon>
        <taxon>Chlorophyta</taxon>
        <taxon>core chlorophytes</taxon>
        <taxon>Chlorophyceae</taxon>
        <taxon>CS clade</taxon>
        <taxon>Chlamydomonadales</taxon>
        <taxon>Tetrabaenaceae</taxon>
        <taxon>Tetrabaena</taxon>
    </lineage>
</organism>
<feature type="region of interest" description="Disordered" evidence="1">
    <location>
        <begin position="234"/>
        <end position="256"/>
    </location>
</feature>
<evidence type="ECO:0000313" key="2">
    <source>
        <dbReference type="EMBL" id="PNH10884.1"/>
    </source>
</evidence>
<dbReference type="OrthoDB" id="541781at2759"/>
<dbReference type="AlphaFoldDB" id="A0A2J8AEE5"/>
<feature type="region of interest" description="Disordered" evidence="1">
    <location>
        <begin position="115"/>
        <end position="143"/>
    </location>
</feature>
<gene>
    <name evidence="2" type="ORF">TSOC_002378</name>
</gene>
<dbReference type="Proteomes" id="UP000236333">
    <property type="component" value="Unassembled WGS sequence"/>
</dbReference>
<protein>
    <submittedName>
        <fullName evidence="2">Uncharacterized protein</fullName>
    </submittedName>
</protein>